<comment type="caution">
    <text evidence="11">The sequence shown here is derived from an EMBL/GenBank/DDBJ whole genome shotgun (WGS) entry which is preliminary data.</text>
</comment>
<dbReference type="InterPro" id="IPR000595">
    <property type="entry name" value="cNMP-bd_dom"/>
</dbReference>
<evidence type="ECO:0000256" key="3">
    <source>
        <dbReference type="ARBA" id="ARBA00022692"/>
    </source>
</evidence>
<feature type="transmembrane region" description="Helical" evidence="9">
    <location>
        <begin position="948"/>
        <end position="981"/>
    </location>
</feature>
<dbReference type="InterPro" id="IPR005821">
    <property type="entry name" value="Ion_trans_dom"/>
</dbReference>
<comment type="subcellular location">
    <subcellularLocation>
        <location evidence="1">Membrane</location>
        <topology evidence="1">Multi-pass membrane protein</topology>
    </subcellularLocation>
</comment>
<feature type="transmembrane region" description="Helical" evidence="9">
    <location>
        <begin position="417"/>
        <end position="437"/>
    </location>
</feature>
<feature type="transmembrane region" description="Helical" evidence="9">
    <location>
        <begin position="12"/>
        <end position="30"/>
    </location>
</feature>
<dbReference type="PANTHER" id="PTHR10217">
    <property type="entry name" value="VOLTAGE AND LIGAND GATED POTASSIUM CHANNEL"/>
    <property type="match status" value="1"/>
</dbReference>
<sequence length="1682" mass="196334">MRNKTYLPGDEIVRPTGILHGMICVTSGIVEILSVENDSSPIISFTAGTVLGEISLFLAIPIKIIIRASTIVELQVLDAMDFYRLAMKFTSNCSAMRADIIKRCKESRKILLNDETKSLDPEEPANLRLKTLKELIKNLKTSPNPGDVESTKLDAFKANITNLYVIMENLPKVKVLPLTLMRNKPWILRPDTPLTYTWDVLMFIVVSFVLIYYPYVAAFYRQIDTFGYMVLFSVEIVYIVDLFKQCITAVPRDDLFSYKTEVKEIVLTRLRSYGFYLDVLSTYELSVFTPLFNFGTRDHMLLILSLNKMLRFWIVPRLFDTMENQFTRSLLFIRIIKYIYYVFLAVHNAASFLYLEACPSHCYADRWFHFFHANRLDEGKHQPTVLHPYIISVYLAVMLTSTTGYGNILPASDEDMVTMMVLMILGLITFTFVISQLSGTLKHIERKKTQYQEEIYAIDRFLKEHNMPQQLRERMRRYFRVQWSYDRGRSFHRTIEINQLPKKLRTIMLNEKLTTLQSVPIFKHAHPGFMLELAKGCQVRVLPDKEMVVYAGSLDREMYILQSGYCTMHNKNRPGEFSVIGAYTSFGDLEMIQGVPIVLDVKTLTHVRIICIEYATYMRAVTKYPDVSRHIEQMMKTTKITASSIDLSRITVTEKRTRHMFQPTVWQRFWTCLKDAFINVYKYDKRHNRDYWEPFQNWNKLSFLRYIFLPIVLKPDSTVLRVWMTIRVLACIFVGFLAPIYFTLPALMMKITGWILMFQFIIWIDLYLTFHLAYYDQKGVLIFHPAKTVPHYIKGSFFLDLIISFPYFTLVRRWIADHRPSFVYNGCGLIKVLQYYKFLQVCNAYETDILRRSASLKLLKYLPTILIVTNLLAAMLILIECQSLEYRETLFDLSTHGSYRAAIQEHCSRPLGSNQDMDFEMYLIAYYYITASMTSCGFGDVIPTNNTNVVACVFTIMFGVFIYGSMFASIAGSKIFAYYNVTIYRTQMREMMTFLGKGNVSEKLKRRIFMHYLQTWGRTYGYTPQKTLSNVHTVLKQDIVDWMYESTLRKVAVFNFVDKYFIRCVGKYIDEIYFLEGEEICKHNHLQDEIYIIYRGKIDILDADGNFVTSMGGGGLFGNMTNKSTALSAITAVAATNVELIRMKSDDFHKTLVIYPNIKKEIVRLTSLSPDYISPTAEMDYITVDNVEIDSPSFPDIYVHPGSNFPQSRNMNGSLYFQRAIYRPDGTSKMNFLIVYGSWLHTGIAILTNFFSYLSCMTVTYVFAFQDYREMILIPYIIPDIYFYIKILAELNITYIDSRNDHICGRKHIIRKYVKSWRFYFDIFSSLPVELFAFAATPTTFLVAMSFLRLNRILRFYYFIEYYKSGINRLMVNIYVLEIGTLLAWTSILIHCLACVWYLCACPVFFCLDESWVTHARAQNADVLDKYITSLYYIVTIITTTGYGDIVPVTNVELVVTTLIMILSHFGLVLGAVTFLAMINVTSLTFVSYEESISQYKKDLIRQKISPYQLTKLWKYVQLLWWRELGKQIPLFIHSAPYIMKCDIYIALYGNHLERSYVFSSLDATFQRQLAIYLRRYIFFPGYYIVQQGDKDGTMYFIHRGEVSVMTIHTDLMETVHYHLRTNDQFGIAQGLIFGEPHVFSYRAETEVEIISLQLSHWQHLLKYFPKIKPLIYERLHKLQND</sequence>
<proteinExistence type="inferred from homology"/>
<evidence type="ECO:0000259" key="10">
    <source>
        <dbReference type="PROSITE" id="PS50042"/>
    </source>
</evidence>
<keyword evidence="2 8" id="KW-0813">Transport</keyword>
<dbReference type="Gene3D" id="2.60.120.10">
    <property type="entry name" value="Jelly Rolls"/>
    <property type="match status" value="4"/>
</dbReference>
<dbReference type="SUPFAM" id="SSF51206">
    <property type="entry name" value="cAMP-binding domain-like"/>
    <property type="match status" value="4"/>
</dbReference>
<protein>
    <recommendedName>
        <fullName evidence="10">Cyclic nucleotide-binding domain-containing protein</fullName>
    </recommendedName>
</protein>
<feature type="domain" description="Cyclic nucleotide-binding" evidence="10">
    <location>
        <begin position="1053"/>
        <end position="1152"/>
    </location>
</feature>
<feature type="transmembrane region" description="Helical" evidence="9">
    <location>
        <begin position="858"/>
        <end position="879"/>
    </location>
</feature>
<evidence type="ECO:0000256" key="4">
    <source>
        <dbReference type="ARBA" id="ARBA00022989"/>
    </source>
</evidence>
<dbReference type="CDD" id="cd00038">
    <property type="entry name" value="CAP_ED"/>
    <property type="match status" value="4"/>
</dbReference>
<evidence type="ECO:0000313" key="11">
    <source>
        <dbReference type="EMBL" id="KAL0265502.1"/>
    </source>
</evidence>
<dbReference type="InterPro" id="IPR003280">
    <property type="entry name" value="2pore_dom_K_chnl"/>
</dbReference>
<feature type="transmembrane region" description="Helical" evidence="9">
    <location>
        <begin position="1372"/>
        <end position="1399"/>
    </location>
</feature>
<dbReference type="GO" id="GO:0005242">
    <property type="term" value="F:inward rectifier potassium channel activity"/>
    <property type="evidence" value="ECO:0007669"/>
    <property type="project" value="TreeGrafter"/>
</dbReference>
<dbReference type="Gene3D" id="1.10.287.630">
    <property type="entry name" value="Helix hairpin bin"/>
    <property type="match status" value="1"/>
</dbReference>
<dbReference type="PROSITE" id="PS50042">
    <property type="entry name" value="CNMP_BINDING_3"/>
    <property type="match status" value="4"/>
</dbReference>
<evidence type="ECO:0000256" key="1">
    <source>
        <dbReference type="ARBA" id="ARBA00004141"/>
    </source>
</evidence>
<feature type="transmembrane region" description="Helical" evidence="9">
    <location>
        <begin position="338"/>
        <end position="355"/>
    </location>
</feature>
<feature type="transmembrane region" description="Helical" evidence="9">
    <location>
        <begin position="42"/>
        <end position="60"/>
    </location>
</feature>
<dbReference type="Pfam" id="PF07885">
    <property type="entry name" value="Ion_trans_2"/>
    <property type="match status" value="2"/>
</dbReference>
<dbReference type="InterPro" id="IPR018490">
    <property type="entry name" value="cNMP-bd_dom_sf"/>
</dbReference>
<dbReference type="InterPro" id="IPR050818">
    <property type="entry name" value="KCNH_animal-type"/>
</dbReference>
<gene>
    <name evidence="11" type="ORF">PYX00_011209</name>
</gene>
<accession>A0AAW2H6U2</accession>
<name>A0AAW2H6U2_9NEOP</name>
<dbReference type="SMART" id="SM00100">
    <property type="entry name" value="cNMP"/>
    <property type="match status" value="3"/>
</dbReference>
<feature type="transmembrane region" description="Helical" evidence="9">
    <location>
        <begin position="1273"/>
        <end position="1296"/>
    </location>
</feature>
<organism evidence="11">
    <name type="scientific">Menopon gallinae</name>
    <name type="common">poultry shaft louse</name>
    <dbReference type="NCBI Taxonomy" id="328185"/>
    <lineage>
        <taxon>Eukaryota</taxon>
        <taxon>Metazoa</taxon>
        <taxon>Ecdysozoa</taxon>
        <taxon>Arthropoda</taxon>
        <taxon>Hexapoda</taxon>
        <taxon>Insecta</taxon>
        <taxon>Pterygota</taxon>
        <taxon>Neoptera</taxon>
        <taxon>Paraneoptera</taxon>
        <taxon>Psocodea</taxon>
        <taxon>Troctomorpha</taxon>
        <taxon>Phthiraptera</taxon>
        <taxon>Amblycera</taxon>
        <taxon>Menoponidae</taxon>
        <taxon>Menopon</taxon>
    </lineage>
</organism>
<feature type="transmembrane region" description="Helical" evidence="9">
    <location>
        <begin position="1454"/>
        <end position="1479"/>
    </location>
</feature>
<evidence type="ECO:0000256" key="7">
    <source>
        <dbReference type="ARBA" id="ARBA00023303"/>
    </source>
</evidence>
<reference evidence="11" key="1">
    <citation type="journal article" date="2024" name="Gigascience">
        <title>Chromosome-level genome of the poultry shaft louse Menopon gallinae provides insight into the host-switching and adaptive evolution of parasitic lice.</title>
        <authorList>
            <person name="Xu Y."/>
            <person name="Ma L."/>
            <person name="Liu S."/>
            <person name="Liang Y."/>
            <person name="Liu Q."/>
            <person name="He Z."/>
            <person name="Tian L."/>
            <person name="Duan Y."/>
            <person name="Cai W."/>
            <person name="Li H."/>
            <person name="Song F."/>
        </authorList>
    </citation>
    <scope>NUCLEOTIDE SEQUENCE</scope>
    <source>
        <strain evidence="11">Cailab_2023a</strain>
    </source>
</reference>
<evidence type="ECO:0000256" key="8">
    <source>
        <dbReference type="RuleBase" id="RU003857"/>
    </source>
</evidence>
<dbReference type="Gene3D" id="1.10.287.70">
    <property type="match status" value="3"/>
</dbReference>
<comment type="similarity">
    <text evidence="8">Belongs to the two pore domain potassium channel (TC 1.A.1.8) family.</text>
</comment>
<dbReference type="EMBL" id="JARGDH010000020">
    <property type="protein sequence ID" value="KAL0265502.1"/>
    <property type="molecule type" value="Genomic_DNA"/>
</dbReference>
<keyword evidence="7 8" id="KW-0407">Ion channel</keyword>
<keyword evidence="4 9" id="KW-1133">Transmembrane helix</keyword>
<feature type="transmembrane region" description="Helical" evidence="9">
    <location>
        <begin position="194"/>
        <end position="213"/>
    </location>
</feature>
<keyword evidence="6 9" id="KW-0472">Membrane</keyword>
<feature type="transmembrane region" description="Helical" evidence="9">
    <location>
        <begin position="386"/>
        <end position="405"/>
    </location>
</feature>
<dbReference type="PANTHER" id="PTHR10217:SF548">
    <property type="entry name" value="GH12235P"/>
    <property type="match status" value="1"/>
</dbReference>
<feature type="transmembrane region" description="Helical" evidence="9">
    <location>
        <begin position="795"/>
        <end position="815"/>
    </location>
</feature>
<feature type="domain" description="Cyclic nucleotide-binding" evidence="10">
    <location>
        <begin position="1"/>
        <end position="103"/>
    </location>
</feature>
<feature type="transmembrane region" description="Helical" evidence="9">
    <location>
        <begin position="1341"/>
        <end position="1360"/>
    </location>
</feature>
<dbReference type="InterPro" id="IPR013099">
    <property type="entry name" value="K_chnl_dom"/>
</dbReference>
<dbReference type="GO" id="GO:0005886">
    <property type="term" value="C:plasma membrane"/>
    <property type="evidence" value="ECO:0007669"/>
    <property type="project" value="TreeGrafter"/>
</dbReference>
<dbReference type="EMBL" id="JARGDH010000020">
    <property type="protein sequence ID" value="KAL0265504.1"/>
    <property type="molecule type" value="Genomic_DNA"/>
</dbReference>
<feature type="transmembrane region" description="Helical" evidence="9">
    <location>
        <begin position="225"/>
        <end position="243"/>
    </location>
</feature>
<feature type="domain" description="Cyclic nucleotide-binding" evidence="10">
    <location>
        <begin position="521"/>
        <end position="638"/>
    </location>
</feature>
<keyword evidence="5 8" id="KW-0406">Ion transport</keyword>
<dbReference type="PRINTS" id="PR01333">
    <property type="entry name" value="2POREKCHANEL"/>
</dbReference>
<evidence type="ECO:0000256" key="6">
    <source>
        <dbReference type="ARBA" id="ARBA00023136"/>
    </source>
</evidence>
<keyword evidence="3 8" id="KW-0812">Transmembrane</keyword>
<feature type="domain" description="Cyclic nucleotide-binding" evidence="10">
    <location>
        <begin position="1558"/>
        <end position="1679"/>
    </location>
</feature>
<feature type="transmembrane region" description="Helical" evidence="9">
    <location>
        <begin position="722"/>
        <end position="742"/>
    </location>
</feature>
<dbReference type="Pfam" id="PF00027">
    <property type="entry name" value="cNMP_binding"/>
    <property type="match status" value="3"/>
</dbReference>
<evidence type="ECO:0000256" key="2">
    <source>
        <dbReference type="ARBA" id="ARBA00022448"/>
    </source>
</evidence>
<dbReference type="Pfam" id="PF00520">
    <property type="entry name" value="Ion_trans"/>
    <property type="match status" value="1"/>
</dbReference>
<evidence type="ECO:0000256" key="9">
    <source>
        <dbReference type="SAM" id="Phobius"/>
    </source>
</evidence>
<dbReference type="SUPFAM" id="SSF81324">
    <property type="entry name" value="Voltage-gated potassium channels"/>
    <property type="match status" value="3"/>
</dbReference>
<feature type="transmembrane region" description="Helical" evidence="9">
    <location>
        <begin position="754"/>
        <end position="775"/>
    </location>
</feature>
<evidence type="ECO:0000256" key="5">
    <source>
        <dbReference type="ARBA" id="ARBA00023065"/>
    </source>
</evidence>
<dbReference type="InterPro" id="IPR014710">
    <property type="entry name" value="RmlC-like_jellyroll"/>
</dbReference>
<dbReference type="GO" id="GO:0042391">
    <property type="term" value="P:regulation of membrane potential"/>
    <property type="evidence" value="ECO:0007669"/>
    <property type="project" value="TreeGrafter"/>
</dbReference>